<comment type="caution">
    <text evidence="2">The sequence shown here is derived from an EMBL/GenBank/DDBJ whole genome shotgun (WGS) entry which is preliminary data.</text>
</comment>
<protein>
    <submittedName>
        <fullName evidence="2">Uncharacterized protein</fullName>
    </submittedName>
</protein>
<evidence type="ECO:0000313" key="2">
    <source>
        <dbReference type="EMBL" id="KAK4514450.1"/>
    </source>
</evidence>
<keyword evidence="3" id="KW-1185">Reference proteome</keyword>
<feature type="region of interest" description="Disordered" evidence="1">
    <location>
        <begin position="119"/>
        <end position="151"/>
    </location>
</feature>
<dbReference type="EMBL" id="JASEJX010000015">
    <property type="protein sequence ID" value="KAK4514450.1"/>
    <property type="molecule type" value="Genomic_DNA"/>
</dbReference>
<proteinExistence type="predicted"/>
<sequence>MPLHYFETTSPGGWRIKDIFEAIQKKYPDKERSYHGLATKKELENLKTHPKQSFRERAQSLLEDFKIPPSDQESITSSIQLANTIVNNAQTINQATHQTIQQNVSENSVHPRKRLRSELENVPVSSNDCEDDDLDDLFPSATDQDDKDDDSIDRLFNPNNDAEANVDFDSLPTMVNPKLNQAVRSKLQTNAKYAVGDTEYQSLFAQYKKKCLSDLSQLDAIYLEPNFHKLIALENILFLRPGSYSTDMLRLFGEANLNKLYKHLLKTHFSFDTTKHTDLLNLIDDIFEKAFFDYHETQWLKYFLYDINDTFRLRYPESNPNERKLVKKEVLRPDCLVTNIPQSQYRENIAYGEVKSSYYTYRTRALILDMYRLVYFSKSMADTHKINAPIMLQDVGLKVNVYTLVLISQKFHVTLFLFDFILPQCKSEIKDLLPSIKKLVAMNEALVKCSNGDNKADSEMICPTNDTPLFERRVETKIANEDSDSIHLCWFSSLPQRLFRTIRWPG</sequence>
<dbReference type="Proteomes" id="UP001304243">
    <property type="component" value="Unassembled WGS sequence"/>
</dbReference>
<evidence type="ECO:0000313" key="3">
    <source>
        <dbReference type="Proteomes" id="UP001304243"/>
    </source>
</evidence>
<organism evidence="2 3">
    <name type="scientific">Mucor velutinosus</name>
    <dbReference type="NCBI Taxonomy" id="708070"/>
    <lineage>
        <taxon>Eukaryota</taxon>
        <taxon>Fungi</taxon>
        <taxon>Fungi incertae sedis</taxon>
        <taxon>Mucoromycota</taxon>
        <taxon>Mucoromycotina</taxon>
        <taxon>Mucoromycetes</taxon>
        <taxon>Mucorales</taxon>
        <taxon>Mucorineae</taxon>
        <taxon>Mucoraceae</taxon>
        <taxon>Mucor</taxon>
    </lineage>
</organism>
<accession>A0AAN7DEM3</accession>
<dbReference type="RefSeq" id="XP_064681116.1">
    <property type="nucleotide sequence ID" value="XM_064821430.1"/>
</dbReference>
<reference evidence="2 3" key="1">
    <citation type="submission" date="2022-11" db="EMBL/GenBank/DDBJ databases">
        <title>Mucor velutinosus strain NIH1002 WGS.</title>
        <authorList>
            <person name="Subramanian P."/>
            <person name="Mullikin J.C."/>
            <person name="Segre J.A."/>
            <person name="Zelazny A.M."/>
        </authorList>
    </citation>
    <scope>NUCLEOTIDE SEQUENCE [LARGE SCALE GENOMIC DNA]</scope>
    <source>
        <strain evidence="2 3">NIH1002</strain>
    </source>
</reference>
<name>A0AAN7DEM3_9FUNG</name>
<evidence type="ECO:0000256" key="1">
    <source>
        <dbReference type="SAM" id="MobiDB-lite"/>
    </source>
</evidence>
<dbReference type="GeneID" id="89945748"/>
<gene>
    <name evidence="2" type="ORF">ATC70_002046</name>
</gene>
<dbReference type="AlphaFoldDB" id="A0AAN7DEM3"/>